<keyword evidence="4 6" id="KW-0472">Membrane</keyword>
<proteinExistence type="predicted"/>
<evidence type="ECO:0000256" key="6">
    <source>
        <dbReference type="SAM" id="Phobius"/>
    </source>
</evidence>
<dbReference type="InterPro" id="IPR012338">
    <property type="entry name" value="Beta-lactam/transpept-like"/>
</dbReference>
<dbReference type="Pfam" id="PF00144">
    <property type="entry name" value="Beta-lactamase"/>
    <property type="match status" value="1"/>
</dbReference>
<reference evidence="8" key="1">
    <citation type="submission" date="2023-08" db="EMBL/GenBank/DDBJ databases">
        <title>Comparative genomics and taxonomic characterization of three novel marine species of genus Marivirga.</title>
        <authorList>
            <person name="Muhammad N."/>
            <person name="Kim S.-G."/>
        </authorList>
    </citation>
    <scope>NUCLEOTIDE SEQUENCE</scope>
    <source>
        <strain evidence="8">BKB1-2</strain>
    </source>
</reference>
<dbReference type="InterPro" id="IPR010982">
    <property type="entry name" value="Lambda_DNA-bd_dom_sf"/>
</dbReference>
<gene>
    <name evidence="8" type="ORF">QYS47_31555</name>
</gene>
<keyword evidence="5" id="KW-0175">Coiled coil</keyword>
<dbReference type="InterPro" id="IPR019109">
    <property type="entry name" value="MamF_MmsF"/>
</dbReference>
<dbReference type="PROSITE" id="PS50943">
    <property type="entry name" value="HTH_CROC1"/>
    <property type="match status" value="1"/>
</dbReference>
<protein>
    <submittedName>
        <fullName evidence="8">Serine hydrolase</fullName>
    </submittedName>
</protein>
<dbReference type="Proteomes" id="UP001232019">
    <property type="component" value="Chromosome"/>
</dbReference>
<sequence length="585" mass="66994">MMEQESISKNLIYYRKKEGLSQEKLSEKSSVTVRTIQRIEKGTVNPHLDTLKLLAIGLGIEIEDLKPLNNPKEEDIQTKWLLLFHGVPLLGVVVPFINIITIVLLWVHKRGDNPIYDKHGRKVINYNISITLLFILAFIALITVQGYGFLFFISVVPLNFTIILFNIFYVLNKQKCFYPFSIPFLSLNKFKSAAICVILISLISCSIDNEKSINRLDESTITIDSLEQKIKQLSQDAEVHGLALSIFEDNQVKYTNTFGFKNNNSRQPLSDSSNIYGASLSKAVFSVLVMDLVEDGVIDLDTPLENYLPKKIYEYEPQTRWHDDYSDLKEDSLYHKITARMCLAHTSGFPNWRWFEADQKLRVKFEPGSRYSYSGEAMVYLQVIIEKMTSKGLEELAQERIFKPLGMVNSSFQWQDRFEADFAYGHNEMGMVLMKDKDNEPRGPSTLETTASDYSLFLEAVLQQKILSKESWKEIFTPQVKINSKHHFGPLANKTTSEYDAIELSCGLGFILIKTPYGWAASKGGHGDGFEHYSILFPDAKKGVMIMTNSANGESIFKYLLELTLKDTFTPWKWHNFIPYNKEVL</sequence>
<dbReference type="InterPro" id="IPR001466">
    <property type="entry name" value="Beta-lactam-related"/>
</dbReference>
<dbReference type="InterPro" id="IPR050789">
    <property type="entry name" value="Diverse_Enzym_Activities"/>
</dbReference>
<dbReference type="CDD" id="cd00093">
    <property type="entry name" value="HTH_XRE"/>
    <property type="match status" value="1"/>
</dbReference>
<feature type="transmembrane region" description="Helical" evidence="6">
    <location>
        <begin position="123"/>
        <end position="143"/>
    </location>
</feature>
<feature type="domain" description="HTH cro/C1-type" evidence="7">
    <location>
        <begin position="11"/>
        <end position="65"/>
    </location>
</feature>
<keyword evidence="8" id="KW-0378">Hydrolase</keyword>
<feature type="coiled-coil region" evidence="5">
    <location>
        <begin position="209"/>
        <end position="243"/>
    </location>
</feature>
<name>A0AA52F001_9BACT</name>
<feature type="transmembrane region" description="Helical" evidence="6">
    <location>
        <begin position="80"/>
        <end position="107"/>
    </location>
</feature>
<evidence type="ECO:0000256" key="1">
    <source>
        <dbReference type="ARBA" id="ARBA00004141"/>
    </source>
</evidence>
<comment type="subcellular location">
    <subcellularLocation>
        <location evidence="1">Membrane</location>
        <topology evidence="1">Multi-pass membrane protein</topology>
    </subcellularLocation>
</comment>
<dbReference type="SUPFAM" id="SSF56601">
    <property type="entry name" value="beta-lactamase/transpeptidase-like"/>
    <property type="match status" value="1"/>
</dbReference>
<evidence type="ECO:0000313" key="8">
    <source>
        <dbReference type="EMBL" id="WNB18846.1"/>
    </source>
</evidence>
<evidence type="ECO:0000256" key="5">
    <source>
        <dbReference type="SAM" id="Coils"/>
    </source>
</evidence>
<organism evidence="8">
    <name type="scientific">Marivirga arenosa</name>
    <dbReference type="NCBI Taxonomy" id="3059076"/>
    <lineage>
        <taxon>Bacteria</taxon>
        <taxon>Pseudomonadati</taxon>
        <taxon>Bacteroidota</taxon>
        <taxon>Cytophagia</taxon>
        <taxon>Cytophagales</taxon>
        <taxon>Marivirgaceae</taxon>
        <taxon>Marivirga</taxon>
    </lineage>
</organism>
<dbReference type="SMART" id="SM00530">
    <property type="entry name" value="HTH_XRE"/>
    <property type="match status" value="1"/>
</dbReference>
<accession>A0AA52F001</accession>
<keyword evidence="3 6" id="KW-1133">Transmembrane helix</keyword>
<dbReference type="Pfam" id="PF01381">
    <property type="entry name" value="HTH_3"/>
    <property type="match status" value="1"/>
</dbReference>
<dbReference type="InterPro" id="IPR001387">
    <property type="entry name" value="Cro/C1-type_HTH"/>
</dbReference>
<feature type="transmembrane region" description="Helical" evidence="6">
    <location>
        <begin position="149"/>
        <end position="171"/>
    </location>
</feature>
<keyword evidence="2 6" id="KW-0812">Transmembrane</keyword>
<evidence type="ECO:0000259" key="7">
    <source>
        <dbReference type="PROSITE" id="PS50943"/>
    </source>
</evidence>
<dbReference type="PANTHER" id="PTHR43283:SF18">
    <property type="match status" value="1"/>
</dbReference>
<dbReference type="GO" id="GO:0003677">
    <property type="term" value="F:DNA binding"/>
    <property type="evidence" value="ECO:0007669"/>
    <property type="project" value="InterPro"/>
</dbReference>
<dbReference type="PANTHER" id="PTHR43283">
    <property type="entry name" value="BETA-LACTAMASE-RELATED"/>
    <property type="match status" value="1"/>
</dbReference>
<dbReference type="AlphaFoldDB" id="A0AA52F001"/>
<dbReference type="SUPFAM" id="SSF47413">
    <property type="entry name" value="lambda repressor-like DNA-binding domains"/>
    <property type="match status" value="1"/>
</dbReference>
<dbReference type="Gene3D" id="1.10.260.40">
    <property type="entry name" value="lambda repressor-like DNA-binding domains"/>
    <property type="match status" value="1"/>
</dbReference>
<evidence type="ECO:0000256" key="3">
    <source>
        <dbReference type="ARBA" id="ARBA00022989"/>
    </source>
</evidence>
<dbReference type="RefSeq" id="WP_322348369.1">
    <property type="nucleotide sequence ID" value="NZ_CP129968.2"/>
</dbReference>
<dbReference type="Gene3D" id="3.40.710.10">
    <property type="entry name" value="DD-peptidase/beta-lactamase superfamily"/>
    <property type="match status" value="1"/>
</dbReference>
<dbReference type="Pfam" id="PF09685">
    <property type="entry name" value="MamF_MmsF"/>
    <property type="match status" value="1"/>
</dbReference>
<evidence type="ECO:0000256" key="2">
    <source>
        <dbReference type="ARBA" id="ARBA00022692"/>
    </source>
</evidence>
<dbReference type="GO" id="GO:0016787">
    <property type="term" value="F:hydrolase activity"/>
    <property type="evidence" value="ECO:0007669"/>
    <property type="project" value="UniProtKB-KW"/>
</dbReference>
<dbReference type="KEGG" id="marp:QYS47_31555"/>
<evidence type="ECO:0000256" key="4">
    <source>
        <dbReference type="ARBA" id="ARBA00023136"/>
    </source>
</evidence>
<dbReference type="EMBL" id="CP129968">
    <property type="protein sequence ID" value="WNB18846.1"/>
    <property type="molecule type" value="Genomic_DNA"/>
</dbReference>